<sequence length="167" mass="18173">MAGNCSWEAHPTNWNKASPSISSVQRGLLHRGVRDGCDGRGTLPQYVLLTHTLPCRTHPRARDRQGPSGLCGLALLTRFLDPQCLHHWTPSNPVLCYQPPEVLFSLPCGDGAVSYFPQLGPARRPYKAGSKGAPMSHAPGGLWPTLPVSPRVQSPRLTFRMQAPSCS</sequence>
<protein>
    <submittedName>
        <fullName evidence="1">Uncharacterized protein</fullName>
    </submittedName>
</protein>
<name>A0A6B0RRH6_9CETA</name>
<dbReference type="Proteomes" id="UP000322234">
    <property type="component" value="Unassembled WGS sequence"/>
</dbReference>
<comment type="caution">
    <text evidence="1">The sequence shown here is derived from an EMBL/GenBank/DDBJ whole genome shotgun (WGS) entry which is preliminary data.</text>
</comment>
<accession>A0A6B0RRH6</accession>
<dbReference type="AlphaFoldDB" id="A0A6B0RRH6"/>
<dbReference type="EMBL" id="VBQZ03000064">
    <property type="protein sequence ID" value="MXQ90526.1"/>
    <property type="molecule type" value="Genomic_DNA"/>
</dbReference>
<gene>
    <name evidence="1" type="ORF">E5288_WYG016121</name>
</gene>
<reference evidence="1" key="1">
    <citation type="submission" date="2019-10" db="EMBL/GenBank/DDBJ databases">
        <title>The sequence and de novo assembly of the wild yak genome.</title>
        <authorList>
            <person name="Liu Y."/>
        </authorList>
    </citation>
    <scope>NUCLEOTIDE SEQUENCE [LARGE SCALE GENOMIC DNA]</scope>
    <source>
        <strain evidence="1">WY2019</strain>
    </source>
</reference>
<keyword evidence="2" id="KW-1185">Reference proteome</keyword>
<evidence type="ECO:0000313" key="1">
    <source>
        <dbReference type="EMBL" id="MXQ90526.1"/>
    </source>
</evidence>
<proteinExistence type="predicted"/>
<organism evidence="1 2">
    <name type="scientific">Bos mutus</name>
    <name type="common">wild yak</name>
    <dbReference type="NCBI Taxonomy" id="72004"/>
    <lineage>
        <taxon>Eukaryota</taxon>
        <taxon>Metazoa</taxon>
        <taxon>Chordata</taxon>
        <taxon>Craniata</taxon>
        <taxon>Vertebrata</taxon>
        <taxon>Euteleostomi</taxon>
        <taxon>Mammalia</taxon>
        <taxon>Eutheria</taxon>
        <taxon>Laurasiatheria</taxon>
        <taxon>Artiodactyla</taxon>
        <taxon>Ruminantia</taxon>
        <taxon>Pecora</taxon>
        <taxon>Bovidae</taxon>
        <taxon>Bovinae</taxon>
        <taxon>Bos</taxon>
    </lineage>
</organism>
<evidence type="ECO:0000313" key="2">
    <source>
        <dbReference type="Proteomes" id="UP000322234"/>
    </source>
</evidence>